<dbReference type="GO" id="GO:0003676">
    <property type="term" value="F:nucleic acid binding"/>
    <property type="evidence" value="ECO:0007669"/>
    <property type="project" value="InterPro"/>
</dbReference>
<evidence type="ECO:0000256" key="1">
    <source>
        <dbReference type="SAM" id="MobiDB-lite"/>
    </source>
</evidence>
<dbReference type="EMBL" id="CP060820">
    <property type="protein sequence ID" value="QNP41187.1"/>
    <property type="molecule type" value="Genomic_DNA"/>
</dbReference>
<dbReference type="GO" id="GO:0005829">
    <property type="term" value="C:cytosol"/>
    <property type="evidence" value="ECO:0007669"/>
    <property type="project" value="UniProtKB-ARBA"/>
</dbReference>
<dbReference type="InterPro" id="IPR011129">
    <property type="entry name" value="CSD"/>
</dbReference>
<dbReference type="AlphaFoldDB" id="A0A7H0FYS1"/>
<dbReference type="KEGG" id="lsx:H8B22_02875"/>
<keyword evidence="2" id="KW-1133">Transmembrane helix</keyword>
<feature type="region of interest" description="Disordered" evidence="1">
    <location>
        <begin position="51"/>
        <end position="84"/>
    </location>
</feature>
<dbReference type="Proteomes" id="UP000516018">
    <property type="component" value="Chromosome"/>
</dbReference>
<dbReference type="SMART" id="SM00357">
    <property type="entry name" value="CSP"/>
    <property type="match status" value="1"/>
</dbReference>
<feature type="transmembrane region" description="Helical" evidence="2">
    <location>
        <begin position="177"/>
        <end position="199"/>
    </location>
</feature>
<dbReference type="InterPro" id="IPR010718">
    <property type="entry name" value="DUF1294"/>
</dbReference>
<dbReference type="InterPro" id="IPR002059">
    <property type="entry name" value="CSP_DNA-bd"/>
</dbReference>
<dbReference type="Pfam" id="PF00313">
    <property type="entry name" value="CSD"/>
    <property type="match status" value="1"/>
</dbReference>
<protein>
    <submittedName>
        <fullName evidence="4">Cold shock and DUF1294 domain-containing protein</fullName>
    </submittedName>
</protein>
<dbReference type="InterPro" id="IPR012340">
    <property type="entry name" value="NA-bd_OB-fold"/>
</dbReference>
<proteinExistence type="predicted"/>
<gene>
    <name evidence="4" type="ORF">H8B22_02875</name>
</gene>
<name>A0A7H0FYS1_9GAMM</name>
<feature type="compositionally biased region" description="Low complexity" evidence="1">
    <location>
        <begin position="68"/>
        <end position="84"/>
    </location>
</feature>
<dbReference type="SUPFAM" id="SSF50249">
    <property type="entry name" value="Nucleic acid-binding proteins"/>
    <property type="match status" value="1"/>
</dbReference>
<dbReference type="PROSITE" id="PS51857">
    <property type="entry name" value="CSD_2"/>
    <property type="match status" value="1"/>
</dbReference>
<feature type="transmembrane region" description="Helical" evidence="2">
    <location>
        <begin position="88"/>
        <end position="108"/>
    </location>
</feature>
<evidence type="ECO:0000313" key="5">
    <source>
        <dbReference type="Proteomes" id="UP000516018"/>
    </source>
</evidence>
<reference evidence="4 5" key="1">
    <citation type="submission" date="2020-08" db="EMBL/GenBank/DDBJ databases">
        <title>Lysobacter sp. II4 sp. nov., isolated from soil.</title>
        <authorList>
            <person name="Woo C.Y."/>
            <person name="Kim J."/>
        </authorList>
    </citation>
    <scope>NUCLEOTIDE SEQUENCE [LARGE SCALE GENOMIC DNA]</scope>
    <source>
        <strain evidence="4 5">II4</strain>
    </source>
</reference>
<dbReference type="Pfam" id="PF06961">
    <property type="entry name" value="DUF1294"/>
    <property type="match status" value="1"/>
</dbReference>
<evidence type="ECO:0000313" key="4">
    <source>
        <dbReference type="EMBL" id="QNP41187.1"/>
    </source>
</evidence>
<dbReference type="RefSeq" id="WP_187712623.1">
    <property type="nucleotide sequence ID" value="NZ_CP060820.1"/>
</dbReference>
<keyword evidence="2" id="KW-0472">Membrane</keyword>
<keyword evidence="2" id="KW-0812">Transmembrane</keyword>
<sequence>MERLGKVLEWHDDKGYGFIAALDAPGARLFFHIRDYQQAGRRPEVGELVRFAPGQGKDGRPNARSVRRAAQPPRAAPKQRASAPPREIPTAFAVLLLLAFAGAVAWAIQSDRLPAWAGLAIALVSAVAYMAYAFDKHAAERGRWRIQESTLHLFELLGGWPGALLAQRVMRHKTRKASYRVGFWMAVAANCAALGWWAFRH</sequence>
<organism evidence="4 5">
    <name type="scientific">Agrilutibacter terrestris</name>
    <dbReference type="NCBI Taxonomy" id="2865112"/>
    <lineage>
        <taxon>Bacteria</taxon>
        <taxon>Pseudomonadati</taxon>
        <taxon>Pseudomonadota</taxon>
        <taxon>Gammaproteobacteria</taxon>
        <taxon>Lysobacterales</taxon>
        <taxon>Lysobacteraceae</taxon>
        <taxon>Agrilutibacter</taxon>
    </lineage>
</organism>
<evidence type="ECO:0000256" key="2">
    <source>
        <dbReference type="SAM" id="Phobius"/>
    </source>
</evidence>
<feature type="transmembrane region" description="Helical" evidence="2">
    <location>
        <begin position="114"/>
        <end position="134"/>
    </location>
</feature>
<keyword evidence="5" id="KW-1185">Reference proteome</keyword>
<accession>A0A7H0FYS1</accession>
<feature type="domain" description="CSD" evidence="3">
    <location>
        <begin position="2"/>
        <end position="68"/>
    </location>
</feature>
<evidence type="ECO:0000259" key="3">
    <source>
        <dbReference type="PROSITE" id="PS51857"/>
    </source>
</evidence>
<dbReference type="Gene3D" id="2.40.50.140">
    <property type="entry name" value="Nucleic acid-binding proteins"/>
    <property type="match status" value="1"/>
</dbReference>